<dbReference type="KEGG" id="llu:AKJ09_01000"/>
<proteinExistence type="predicted"/>
<evidence type="ECO:0000313" key="2">
    <source>
        <dbReference type="Proteomes" id="UP000064967"/>
    </source>
</evidence>
<dbReference type="AlphaFoldDB" id="A0A0K1PLR8"/>
<sequence length="132" mass="14736">MKTKPAPRTDDRDFQVWEYQISHGQLLIRSPKAPATGTSPERRTNVDLIFLGVEYMSLPRVFRGLTLGQATAEELRLLEATLGNAPAPDDVRMLVSGGKRFAVVAASVDVLENDWDIFDSPFQFRSQFRGAP</sequence>
<protein>
    <submittedName>
        <fullName evidence="1">Uncharacterized protein</fullName>
    </submittedName>
</protein>
<dbReference type="EMBL" id="CP012333">
    <property type="protein sequence ID" value="AKU94336.1"/>
    <property type="molecule type" value="Genomic_DNA"/>
</dbReference>
<gene>
    <name evidence="1" type="ORF">AKJ09_01000</name>
</gene>
<organism evidence="1 2">
    <name type="scientific">Labilithrix luteola</name>
    <dbReference type="NCBI Taxonomy" id="1391654"/>
    <lineage>
        <taxon>Bacteria</taxon>
        <taxon>Pseudomonadati</taxon>
        <taxon>Myxococcota</taxon>
        <taxon>Polyangia</taxon>
        <taxon>Polyangiales</taxon>
        <taxon>Labilitrichaceae</taxon>
        <taxon>Labilithrix</taxon>
    </lineage>
</organism>
<keyword evidence="2" id="KW-1185">Reference proteome</keyword>
<accession>A0A0K1PLR8</accession>
<evidence type="ECO:0000313" key="1">
    <source>
        <dbReference type="EMBL" id="AKU94336.1"/>
    </source>
</evidence>
<dbReference type="OrthoDB" id="259382at2"/>
<reference evidence="1 2" key="1">
    <citation type="submission" date="2015-08" db="EMBL/GenBank/DDBJ databases">
        <authorList>
            <person name="Babu N.S."/>
            <person name="Beckwith C.J."/>
            <person name="Beseler K.G."/>
            <person name="Brison A."/>
            <person name="Carone J.V."/>
            <person name="Caskin T.P."/>
            <person name="Diamond M."/>
            <person name="Durham M.E."/>
            <person name="Foxe J.M."/>
            <person name="Go M."/>
            <person name="Henderson B.A."/>
            <person name="Jones I.B."/>
            <person name="McGettigan J.A."/>
            <person name="Micheletti S.J."/>
            <person name="Nasrallah M.E."/>
            <person name="Ortiz D."/>
            <person name="Piller C.R."/>
            <person name="Privatt S.R."/>
            <person name="Schneider S.L."/>
            <person name="Sharp S."/>
            <person name="Smith T.C."/>
            <person name="Stanton J.D."/>
            <person name="Ullery H.E."/>
            <person name="Wilson R.J."/>
            <person name="Serrano M.G."/>
            <person name="Buck G."/>
            <person name="Lee V."/>
            <person name="Wang Y."/>
            <person name="Carvalho R."/>
            <person name="Voegtly L."/>
            <person name="Shi R."/>
            <person name="Duckworth R."/>
            <person name="Johnson A."/>
            <person name="Loviza R."/>
            <person name="Walstead R."/>
            <person name="Shah Z."/>
            <person name="Kiflezghi M."/>
            <person name="Wade K."/>
            <person name="Ball S.L."/>
            <person name="Bradley K.W."/>
            <person name="Asai D.J."/>
            <person name="Bowman C.A."/>
            <person name="Russell D.A."/>
            <person name="Pope W.H."/>
            <person name="Jacobs-Sera D."/>
            <person name="Hendrix R.W."/>
            <person name="Hatfull G.F."/>
        </authorList>
    </citation>
    <scope>NUCLEOTIDE SEQUENCE [LARGE SCALE GENOMIC DNA]</scope>
    <source>
        <strain evidence="1 2">DSM 27648</strain>
    </source>
</reference>
<dbReference type="RefSeq" id="WP_146645947.1">
    <property type="nucleotide sequence ID" value="NZ_CP012333.1"/>
</dbReference>
<dbReference type="Proteomes" id="UP000064967">
    <property type="component" value="Chromosome"/>
</dbReference>
<name>A0A0K1PLR8_9BACT</name>